<keyword evidence="2" id="KW-1185">Reference proteome</keyword>
<accession>A0ABV0JCK8</accession>
<comment type="caution">
    <text evidence="1">The sequence shown here is derived from an EMBL/GenBank/DDBJ whole genome shotgun (WGS) entry which is preliminary data.</text>
</comment>
<evidence type="ECO:0000313" key="2">
    <source>
        <dbReference type="Proteomes" id="UP001464891"/>
    </source>
</evidence>
<name>A0ABV0JCK8_9CYAN</name>
<dbReference type="Gene3D" id="3.10.450.40">
    <property type="match status" value="1"/>
</dbReference>
<gene>
    <name evidence="1" type="ORF">NC998_20680</name>
</gene>
<dbReference type="SUPFAM" id="SSF160719">
    <property type="entry name" value="gpW/gp25-like"/>
    <property type="match status" value="1"/>
</dbReference>
<dbReference type="EMBL" id="JAMPKM010000015">
    <property type="protein sequence ID" value="MEP0819517.1"/>
    <property type="molecule type" value="Genomic_DNA"/>
</dbReference>
<dbReference type="RefSeq" id="WP_190440407.1">
    <property type="nucleotide sequence ID" value="NZ_JAMPKM010000015.1"/>
</dbReference>
<sequence length="157" mass="18035">MPPIIPLDFIGSAWSLWPPHSDREGLNLVSGTRKIASDILSVCLIRKGEDPIHPSLGLAPDLFEPLSNYAPQYWVYHVQDEISRWVAGIERLSVDVVDYEDYKNRLVTEVRFVPKQEADNHILTFGWYAYQGAIWDRDFDTFLDEITLDGSPFKALR</sequence>
<reference evidence="1 2" key="1">
    <citation type="submission" date="2022-04" db="EMBL/GenBank/DDBJ databases">
        <title>Positive selection, recombination, and allopatry shape intraspecific diversity of widespread and dominant cyanobacteria.</title>
        <authorList>
            <person name="Wei J."/>
            <person name="Shu W."/>
            <person name="Hu C."/>
        </authorList>
    </citation>
    <scope>NUCLEOTIDE SEQUENCE [LARGE SCALE GENOMIC DNA]</scope>
    <source>
        <strain evidence="1 2">GB2-A4</strain>
    </source>
</reference>
<dbReference type="Proteomes" id="UP001464891">
    <property type="component" value="Unassembled WGS sequence"/>
</dbReference>
<evidence type="ECO:0000313" key="1">
    <source>
        <dbReference type="EMBL" id="MEP0819517.1"/>
    </source>
</evidence>
<protein>
    <submittedName>
        <fullName evidence="1">Uncharacterized protein</fullName>
    </submittedName>
</protein>
<proteinExistence type="predicted"/>
<organism evidence="1 2">
    <name type="scientific">Trichocoleus desertorum GB2-A4</name>
    <dbReference type="NCBI Taxonomy" id="2933944"/>
    <lineage>
        <taxon>Bacteria</taxon>
        <taxon>Bacillati</taxon>
        <taxon>Cyanobacteriota</taxon>
        <taxon>Cyanophyceae</taxon>
        <taxon>Leptolyngbyales</taxon>
        <taxon>Trichocoleusaceae</taxon>
        <taxon>Trichocoleus</taxon>
    </lineage>
</organism>